<reference evidence="2" key="2">
    <citation type="journal article" date="2023" name="IMA Fungus">
        <title>Comparative genomic study of the Penicillium genus elucidates a diverse pangenome and 15 lateral gene transfer events.</title>
        <authorList>
            <person name="Petersen C."/>
            <person name="Sorensen T."/>
            <person name="Nielsen M.R."/>
            <person name="Sondergaard T.E."/>
            <person name="Sorensen J.L."/>
            <person name="Fitzpatrick D.A."/>
            <person name="Frisvad J.C."/>
            <person name="Nielsen K.L."/>
        </authorList>
    </citation>
    <scope>NUCLEOTIDE SEQUENCE</scope>
    <source>
        <strain evidence="2">IBT 22155</strain>
    </source>
</reference>
<evidence type="ECO:0000313" key="2">
    <source>
        <dbReference type="EMBL" id="KAJ5143258.1"/>
    </source>
</evidence>
<comment type="caution">
    <text evidence="2">The sequence shown here is derived from an EMBL/GenBank/DDBJ whole genome shotgun (WGS) entry which is preliminary data.</text>
</comment>
<evidence type="ECO:0000313" key="3">
    <source>
        <dbReference type="Proteomes" id="UP001149079"/>
    </source>
</evidence>
<dbReference type="AlphaFoldDB" id="A0A9W9HD02"/>
<sequence length="147" mass="15243">MRFFPLAVLGLASVAVADFSSWNDVVGDAPQCLKKCTNDFYNDVGLDDQCGSSDQASVKCLCGVSKSTSDLSAAADSLSSCVTDNCSAEELTDAFDKVMAFSERFTDLASQCTEEVADDKDGGASSVVPAFGAMLVSGALLFASVAF</sequence>
<evidence type="ECO:0008006" key="4">
    <source>
        <dbReference type="Google" id="ProtNLM"/>
    </source>
</evidence>
<feature type="chain" id="PRO_5040991293" description="Extracellular membrane protein CFEM domain-containing protein" evidence="1">
    <location>
        <begin position="18"/>
        <end position="147"/>
    </location>
</feature>
<organism evidence="2 3">
    <name type="scientific">Penicillium bovifimosum</name>
    <dbReference type="NCBI Taxonomy" id="126998"/>
    <lineage>
        <taxon>Eukaryota</taxon>
        <taxon>Fungi</taxon>
        <taxon>Dikarya</taxon>
        <taxon>Ascomycota</taxon>
        <taxon>Pezizomycotina</taxon>
        <taxon>Eurotiomycetes</taxon>
        <taxon>Eurotiomycetidae</taxon>
        <taxon>Eurotiales</taxon>
        <taxon>Aspergillaceae</taxon>
        <taxon>Penicillium</taxon>
    </lineage>
</organism>
<keyword evidence="3" id="KW-1185">Reference proteome</keyword>
<reference evidence="2" key="1">
    <citation type="submission" date="2022-11" db="EMBL/GenBank/DDBJ databases">
        <authorList>
            <person name="Petersen C."/>
        </authorList>
    </citation>
    <scope>NUCLEOTIDE SEQUENCE</scope>
    <source>
        <strain evidence="2">IBT 22155</strain>
    </source>
</reference>
<dbReference type="EMBL" id="JAPQKL010000002">
    <property type="protein sequence ID" value="KAJ5143258.1"/>
    <property type="molecule type" value="Genomic_DNA"/>
</dbReference>
<dbReference type="Proteomes" id="UP001149079">
    <property type="component" value="Unassembled WGS sequence"/>
</dbReference>
<gene>
    <name evidence="2" type="ORF">N7515_002045</name>
</gene>
<dbReference type="OrthoDB" id="4503746at2759"/>
<accession>A0A9W9HD02</accession>
<feature type="signal peptide" evidence="1">
    <location>
        <begin position="1"/>
        <end position="17"/>
    </location>
</feature>
<dbReference type="GeneID" id="81401959"/>
<evidence type="ECO:0000256" key="1">
    <source>
        <dbReference type="SAM" id="SignalP"/>
    </source>
</evidence>
<dbReference type="RefSeq" id="XP_056524902.1">
    <property type="nucleotide sequence ID" value="XM_056662789.1"/>
</dbReference>
<name>A0A9W9HD02_9EURO</name>
<proteinExistence type="predicted"/>
<keyword evidence="1" id="KW-0732">Signal</keyword>
<protein>
    <recommendedName>
        <fullName evidence="4">Extracellular membrane protein CFEM domain-containing protein</fullName>
    </recommendedName>
</protein>